<dbReference type="Pfam" id="PF00486">
    <property type="entry name" value="Trans_reg_C"/>
    <property type="match status" value="1"/>
</dbReference>
<dbReference type="InterPro" id="IPR011006">
    <property type="entry name" value="CheY-like_superfamily"/>
</dbReference>
<comment type="caution">
    <text evidence="13">The sequence shown here is derived from an EMBL/GenBank/DDBJ whole genome shotgun (WGS) entry which is preliminary data.</text>
</comment>
<dbReference type="GO" id="GO:0000156">
    <property type="term" value="F:phosphorelay response regulator activity"/>
    <property type="evidence" value="ECO:0007669"/>
    <property type="project" value="TreeGrafter"/>
</dbReference>
<evidence type="ECO:0000313" key="16">
    <source>
        <dbReference type="Proteomes" id="UP000029878"/>
    </source>
</evidence>
<accession>A0A099VD67</accession>
<dbReference type="SMART" id="SM00448">
    <property type="entry name" value="REC"/>
    <property type="match status" value="1"/>
</dbReference>
<keyword evidence="4" id="KW-0805">Transcription regulation</keyword>
<dbReference type="PANTHER" id="PTHR48111:SF1">
    <property type="entry name" value="TWO-COMPONENT RESPONSE REGULATOR ORR33"/>
    <property type="match status" value="1"/>
</dbReference>
<reference evidence="15 16" key="1">
    <citation type="journal article" date="2014" name="Genome Announc.">
        <title>Draft genome sequences of eight enterohepatic helicobacter species isolated from both laboratory and wild rodents.</title>
        <authorList>
            <person name="Sheh A."/>
            <person name="Shen Z."/>
            <person name="Fox J.G."/>
        </authorList>
    </citation>
    <scope>NUCLEOTIDE SEQUENCE [LARGE SCALE GENOMIC DNA]</scope>
    <source>
        <strain evidence="14 15">ATCC 49310</strain>
        <strain evidence="13 16">ATCC 700114</strain>
    </source>
</reference>
<dbReference type="Gene3D" id="1.10.10.10">
    <property type="entry name" value="Winged helix-like DNA-binding domain superfamily/Winged helix DNA-binding domain"/>
    <property type="match status" value="1"/>
</dbReference>
<dbReference type="GO" id="GO:0006355">
    <property type="term" value="P:regulation of DNA-templated transcription"/>
    <property type="evidence" value="ECO:0007669"/>
    <property type="project" value="InterPro"/>
</dbReference>
<evidence type="ECO:0000256" key="5">
    <source>
        <dbReference type="ARBA" id="ARBA00023125"/>
    </source>
</evidence>
<evidence type="ECO:0000313" key="12">
    <source>
        <dbReference type="EMBL" id="GAB0173736.1"/>
    </source>
</evidence>
<evidence type="ECO:0000313" key="17">
    <source>
        <dbReference type="Proteomes" id="UP001562457"/>
    </source>
</evidence>
<evidence type="ECO:0000313" key="13">
    <source>
        <dbReference type="EMBL" id="TLD81443.1"/>
    </source>
</evidence>
<dbReference type="PANTHER" id="PTHR48111">
    <property type="entry name" value="REGULATOR OF RPOS"/>
    <property type="match status" value="1"/>
</dbReference>
<feature type="modified residue" description="4-aspartylphosphate" evidence="8">
    <location>
        <position position="54"/>
    </location>
</feature>
<dbReference type="Pfam" id="PF00072">
    <property type="entry name" value="Response_reg"/>
    <property type="match status" value="1"/>
</dbReference>
<dbReference type="InterPro" id="IPR001789">
    <property type="entry name" value="Sig_transdc_resp-reg_receiver"/>
</dbReference>
<protein>
    <recommendedName>
        <fullName evidence="1">Phosphate regulon transcriptional regulatory protein PhoB</fullName>
    </recommendedName>
</protein>
<dbReference type="InterPro" id="IPR016032">
    <property type="entry name" value="Sig_transdc_resp-reg_C-effctor"/>
</dbReference>
<evidence type="ECO:0000313" key="14">
    <source>
        <dbReference type="EMBL" id="TLD98096.1"/>
    </source>
</evidence>
<keyword evidence="5 9" id="KW-0238">DNA-binding</keyword>
<keyword evidence="17" id="KW-1185">Reference proteome</keyword>
<dbReference type="Gene3D" id="3.40.50.2300">
    <property type="match status" value="1"/>
</dbReference>
<evidence type="ECO:0000259" key="11">
    <source>
        <dbReference type="PROSITE" id="PS51755"/>
    </source>
</evidence>
<dbReference type="CDD" id="cd00383">
    <property type="entry name" value="trans_reg_C"/>
    <property type="match status" value="1"/>
</dbReference>
<dbReference type="Proteomes" id="UP000029861">
    <property type="component" value="Unassembled WGS sequence"/>
</dbReference>
<evidence type="ECO:0000256" key="1">
    <source>
        <dbReference type="ARBA" id="ARBA00013332"/>
    </source>
</evidence>
<dbReference type="PROSITE" id="PS50110">
    <property type="entry name" value="RESPONSE_REGULATORY"/>
    <property type="match status" value="1"/>
</dbReference>
<dbReference type="SUPFAM" id="SSF46894">
    <property type="entry name" value="C-terminal effector domain of the bipartite response regulators"/>
    <property type="match status" value="1"/>
</dbReference>
<dbReference type="EMBL" id="JRPL02000023">
    <property type="protein sequence ID" value="TLD81443.1"/>
    <property type="molecule type" value="Genomic_DNA"/>
</dbReference>
<proteinExistence type="predicted"/>
<dbReference type="PROSITE" id="PS51755">
    <property type="entry name" value="OMPR_PHOB"/>
    <property type="match status" value="1"/>
</dbReference>
<dbReference type="EMBL" id="BAAFHN010000056">
    <property type="protein sequence ID" value="GAB0173736.1"/>
    <property type="molecule type" value="Genomic_DNA"/>
</dbReference>
<dbReference type="OrthoDB" id="368799at2"/>
<evidence type="ECO:0000256" key="8">
    <source>
        <dbReference type="PROSITE-ProRule" id="PRU00169"/>
    </source>
</evidence>
<dbReference type="Proteomes" id="UP000029878">
    <property type="component" value="Unassembled WGS sequence"/>
</dbReference>
<dbReference type="InterPro" id="IPR036388">
    <property type="entry name" value="WH-like_DNA-bd_sf"/>
</dbReference>
<dbReference type="SUPFAM" id="SSF52172">
    <property type="entry name" value="CheY-like"/>
    <property type="match status" value="1"/>
</dbReference>
<dbReference type="STRING" id="50960.LS81_06635"/>
<dbReference type="GO" id="GO:0005829">
    <property type="term" value="C:cytosol"/>
    <property type="evidence" value="ECO:0007669"/>
    <property type="project" value="TreeGrafter"/>
</dbReference>
<evidence type="ECO:0000256" key="6">
    <source>
        <dbReference type="ARBA" id="ARBA00023163"/>
    </source>
</evidence>
<dbReference type="AlphaFoldDB" id="A0A099VD67"/>
<evidence type="ECO:0000256" key="4">
    <source>
        <dbReference type="ARBA" id="ARBA00023015"/>
    </source>
</evidence>
<dbReference type="GO" id="GO:0000976">
    <property type="term" value="F:transcription cis-regulatory region binding"/>
    <property type="evidence" value="ECO:0007669"/>
    <property type="project" value="TreeGrafter"/>
</dbReference>
<evidence type="ECO:0000313" key="15">
    <source>
        <dbReference type="Proteomes" id="UP000029861"/>
    </source>
</evidence>
<evidence type="ECO:0000256" key="7">
    <source>
        <dbReference type="ARBA" id="ARBA00024735"/>
    </source>
</evidence>
<dbReference type="Gene3D" id="6.10.250.690">
    <property type="match status" value="1"/>
</dbReference>
<dbReference type="InterPro" id="IPR039420">
    <property type="entry name" value="WalR-like"/>
</dbReference>
<dbReference type="InterPro" id="IPR001867">
    <property type="entry name" value="OmpR/PhoB-type_DNA-bd"/>
</dbReference>
<evidence type="ECO:0000256" key="9">
    <source>
        <dbReference type="PROSITE-ProRule" id="PRU01091"/>
    </source>
</evidence>
<dbReference type="RefSeq" id="WP_034317053.1">
    <property type="nucleotide sequence ID" value="NZ_BAAFHN010000056.1"/>
</dbReference>
<dbReference type="GO" id="GO:0032993">
    <property type="term" value="C:protein-DNA complex"/>
    <property type="evidence" value="ECO:0007669"/>
    <property type="project" value="TreeGrafter"/>
</dbReference>
<keyword evidence="3" id="KW-0902">Two-component regulatory system</keyword>
<reference evidence="14" key="2">
    <citation type="submission" date="2018-04" db="EMBL/GenBank/DDBJ databases">
        <authorList>
            <person name="Sheh A."/>
            <person name="Shen Z."/>
            <person name="Mannion A.J."/>
            <person name="Fox J.G."/>
        </authorList>
    </citation>
    <scope>NUCLEOTIDE SEQUENCE</scope>
    <source>
        <strain evidence="14">ATCC 49310</strain>
    </source>
</reference>
<sequence length="224" mass="25502">MIFILEDEHAIRELIEYTLNTHSLESKGFATPSAFFETLNKLNDECLPELILLDMMLPEQDGIEVLKILKKKQSTKHIPVILLTAKSSELDKVYGLNMGADDYVTKPFGVLELLARINALLRRTRGLSSDEYSFQEITLNPKTRIVSANGVPINLTYKEFEMLALFLANPHLVFTREQLLESIWGSEFQTRTVDVHINTLRTKLGEYGKYIQTVRGVGYKIAHA</sequence>
<dbReference type="FunFam" id="1.10.10.10:FF:000018">
    <property type="entry name" value="DNA-binding response regulator ResD"/>
    <property type="match status" value="1"/>
</dbReference>
<organism evidence="13 16">
    <name type="scientific">Helicobacter trogontum</name>
    <dbReference type="NCBI Taxonomy" id="50960"/>
    <lineage>
        <taxon>Bacteria</taxon>
        <taxon>Pseudomonadati</taxon>
        <taxon>Campylobacterota</taxon>
        <taxon>Epsilonproteobacteria</taxon>
        <taxon>Campylobacterales</taxon>
        <taxon>Helicobacteraceae</taxon>
        <taxon>Helicobacter</taxon>
    </lineage>
</organism>
<dbReference type="SMART" id="SM00862">
    <property type="entry name" value="Trans_reg_C"/>
    <property type="match status" value="1"/>
</dbReference>
<evidence type="ECO:0000256" key="3">
    <source>
        <dbReference type="ARBA" id="ARBA00023012"/>
    </source>
</evidence>
<evidence type="ECO:0000256" key="2">
    <source>
        <dbReference type="ARBA" id="ARBA00022553"/>
    </source>
</evidence>
<keyword evidence="2 8" id="KW-0597">Phosphoprotein</keyword>
<dbReference type="Proteomes" id="UP001562457">
    <property type="component" value="Unassembled WGS sequence"/>
</dbReference>
<keyword evidence="6" id="KW-0804">Transcription</keyword>
<comment type="function">
    <text evidence="7">This protein is a positive regulator for the phosphate regulon. Transcription of this operon is positively regulated by PhoB and PhoR when phosphate is limited.</text>
</comment>
<feature type="domain" description="Response regulatory" evidence="10">
    <location>
        <begin position="1"/>
        <end position="121"/>
    </location>
</feature>
<gene>
    <name evidence="12" type="primary">arsR_3</name>
    <name evidence="14" type="ORF">LS80_006080</name>
    <name evidence="13" type="ORF">LS81_008290</name>
    <name evidence="12" type="ORF">NHP164001_17570</name>
</gene>
<evidence type="ECO:0000259" key="10">
    <source>
        <dbReference type="PROSITE" id="PS50110"/>
    </source>
</evidence>
<feature type="domain" description="OmpR/PhoB-type" evidence="11">
    <location>
        <begin position="129"/>
        <end position="223"/>
    </location>
</feature>
<dbReference type="EMBL" id="JRPK02000017">
    <property type="protein sequence ID" value="TLD98096.1"/>
    <property type="molecule type" value="Genomic_DNA"/>
</dbReference>
<feature type="DNA-binding region" description="OmpR/PhoB-type" evidence="9">
    <location>
        <begin position="129"/>
        <end position="223"/>
    </location>
</feature>
<reference evidence="12 17" key="3">
    <citation type="submission" date="2024-06" db="EMBL/GenBank/DDBJ databases">
        <title>Draft genome sequence of Helicobacter trogontum NHP16-4001.</title>
        <authorList>
            <person name="Rimbara E."/>
            <person name="Suzuki M."/>
        </authorList>
    </citation>
    <scope>NUCLEOTIDE SEQUENCE [LARGE SCALE GENOMIC DNA]</scope>
    <source>
        <strain evidence="12 17">NHP16-4001</strain>
    </source>
</reference>
<name>A0A099VD67_9HELI</name>
<dbReference type="eggNOG" id="COG0745">
    <property type="taxonomic scope" value="Bacteria"/>
</dbReference>